<dbReference type="EMBL" id="LT607410">
    <property type="protein sequence ID" value="SCF41206.1"/>
    <property type="molecule type" value="Genomic_DNA"/>
</dbReference>
<feature type="transmembrane region" description="Helical" evidence="2">
    <location>
        <begin position="46"/>
        <end position="66"/>
    </location>
</feature>
<evidence type="ECO:0000313" key="3">
    <source>
        <dbReference type="EMBL" id="SCF41206.1"/>
    </source>
</evidence>
<dbReference type="AlphaFoldDB" id="A0A1C5A7S1"/>
<dbReference type="RefSeq" id="WP_088963716.1">
    <property type="nucleotide sequence ID" value="NZ_LT607410.1"/>
</dbReference>
<evidence type="ECO:0000256" key="2">
    <source>
        <dbReference type="SAM" id="Phobius"/>
    </source>
</evidence>
<feature type="transmembrane region" description="Helical" evidence="2">
    <location>
        <begin position="197"/>
        <end position="216"/>
    </location>
</feature>
<proteinExistence type="predicted"/>
<feature type="transmembrane region" description="Helical" evidence="2">
    <location>
        <begin position="97"/>
        <end position="117"/>
    </location>
</feature>
<keyword evidence="2" id="KW-0472">Membrane</keyword>
<dbReference type="Proteomes" id="UP000198228">
    <property type="component" value="Chromosome I"/>
</dbReference>
<sequence length="365" mass="36515">MRWVRLVGLALAGAAAVLWAVGMTVLQPLAEPLGPWSEQLPGSATYWPRDVRFLAIAGVVLGLVLAGAGDRRWTGRAVLLGAGWVAADVALDRADVTGVTATVLLCVVGWTVIGLLAGIPATGQGWPGRPAHWRRRRALGVAAAVAATLVLVAGLLDAPPGQASRLDRAAVPAGLLLLTAAVGCALAAAPSTRGRRGWAAATATVGAVGLVALRLLPPDRRTLPLLALGALLLTGTTLLSWDRPGGRPAWRRHALAGAGALVGLPMAGFASLVVTSVPVGAVLTDWAGNLPLADLDRPLSLLGLLTGLLLGLVLAWPNALGYRPEPTAPTGPADPSGPAGPAGAPDPSGPAGAAEAADAPGSAAP</sequence>
<feature type="compositionally biased region" description="Low complexity" evidence="1">
    <location>
        <begin position="328"/>
        <end position="365"/>
    </location>
</feature>
<feature type="transmembrane region" description="Helical" evidence="2">
    <location>
        <begin position="170"/>
        <end position="190"/>
    </location>
</feature>
<evidence type="ECO:0000313" key="4">
    <source>
        <dbReference type="Proteomes" id="UP000198228"/>
    </source>
</evidence>
<feature type="transmembrane region" description="Helical" evidence="2">
    <location>
        <begin position="299"/>
        <end position="316"/>
    </location>
</feature>
<feature type="transmembrane region" description="Helical" evidence="2">
    <location>
        <begin position="222"/>
        <end position="241"/>
    </location>
</feature>
<feature type="transmembrane region" description="Helical" evidence="2">
    <location>
        <begin position="138"/>
        <end position="158"/>
    </location>
</feature>
<feature type="transmembrane region" description="Helical" evidence="2">
    <location>
        <begin position="73"/>
        <end position="91"/>
    </location>
</feature>
<evidence type="ECO:0000256" key="1">
    <source>
        <dbReference type="SAM" id="MobiDB-lite"/>
    </source>
</evidence>
<feature type="region of interest" description="Disordered" evidence="1">
    <location>
        <begin position="323"/>
        <end position="365"/>
    </location>
</feature>
<name>A0A1C5A7S1_9ACTN</name>
<reference evidence="3 4" key="1">
    <citation type="submission" date="2016-06" db="EMBL/GenBank/DDBJ databases">
        <authorList>
            <person name="Kjaerup R.B."/>
            <person name="Dalgaard T.S."/>
            <person name="Juul-Madsen H.R."/>
        </authorList>
    </citation>
    <scope>NUCLEOTIDE SEQUENCE [LARGE SCALE GENOMIC DNA]</scope>
    <source>
        <strain evidence="3 4">DSM 43821</strain>
    </source>
</reference>
<accession>A0A1C5A7S1</accession>
<keyword evidence="2" id="KW-0812">Transmembrane</keyword>
<feature type="transmembrane region" description="Helical" evidence="2">
    <location>
        <begin position="253"/>
        <end position="279"/>
    </location>
</feature>
<protein>
    <submittedName>
        <fullName evidence="3">Uncharacterized protein</fullName>
    </submittedName>
</protein>
<gene>
    <name evidence="3" type="ORF">GA0074696_5503</name>
</gene>
<organism evidence="3 4">
    <name type="scientific">Micromonospora purpureochromogenes</name>
    <dbReference type="NCBI Taxonomy" id="47872"/>
    <lineage>
        <taxon>Bacteria</taxon>
        <taxon>Bacillati</taxon>
        <taxon>Actinomycetota</taxon>
        <taxon>Actinomycetes</taxon>
        <taxon>Micromonosporales</taxon>
        <taxon>Micromonosporaceae</taxon>
        <taxon>Micromonospora</taxon>
    </lineage>
</organism>
<keyword evidence="2" id="KW-1133">Transmembrane helix</keyword>